<name>A0A1J4SCG5_9BACT</name>
<comment type="caution">
    <text evidence="6">The sequence shown here is derived from an EMBL/GenBank/DDBJ whole genome shotgun (WGS) entry which is preliminary data.</text>
</comment>
<feature type="domain" description="PNPLA" evidence="5">
    <location>
        <begin position="5"/>
        <end position="161"/>
    </location>
</feature>
<dbReference type="PANTHER" id="PTHR14226:SF29">
    <property type="entry name" value="NEUROPATHY TARGET ESTERASE SWS"/>
    <property type="match status" value="1"/>
</dbReference>
<dbReference type="PROSITE" id="PS51635">
    <property type="entry name" value="PNPLA"/>
    <property type="match status" value="1"/>
</dbReference>
<feature type="short sequence motif" description="GXSXG" evidence="4">
    <location>
        <begin position="36"/>
        <end position="40"/>
    </location>
</feature>
<evidence type="ECO:0000256" key="1">
    <source>
        <dbReference type="ARBA" id="ARBA00022801"/>
    </source>
</evidence>
<feature type="active site" description="Nucleophile" evidence="4">
    <location>
        <position position="38"/>
    </location>
</feature>
<protein>
    <recommendedName>
        <fullName evidence="5">PNPLA domain-containing protein</fullName>
    </recommendedName>
</protein>
<evidence type="ECO:0000259" key="5">
    <source>
        <dbReference type="PROSITE" id="PS51635"/>
    </source>
</evidence>
<gene>
    <name evidence="6" type="ORF">AUJ66_06370</name>
</gene>
<dbReference type="SUPFAM" id="SSF52151">
    <property type="entry name" value="FabD/lysophospholipase-like"/>
    <property type="match status" value="1"/>
</dbReference>
<dbReference type="GO" id="GO:0016042">
    <property type="term" value="P:lipid catabolic process"/>
    <property type="evidence" value="ECO:0007669"/>
    <property type="project" value="UniProtKB-UniRule"/>
</dbReference>
<keyword evidence="2 4" id="KW-0442">Lipid degradation</keyword>
<reference evidence="6 7" key="1">
    <citation type="journal article" date="2016" name="Environ. Microbiol.">
        <title>Genomic resolution of a cold subsurface aquifer community provides metabolic insights for novel microbes adapted to high CO concentrations.</title>
        <authorList>
            <person name="Probst A.J."/>
            <person name="Castelle C.J."/>
            <person name="Singh A."/>
            <person name="Brown C.T."/>
            <person name="Anantharaman K."/>
            <person name="Sharon I."/>
            <person name="Hug L.A."/>
            <person name="Burstein D."/>
            <person name="Emerson J.B."/>
            <person name="Thomas B.C."/>
            <person name="Banfield J.F."/>
        </authorList>
    </citation>
    <scope>NUCLEOTIDE SEQUENCE [LARGE SCALE GENOMIC DNA]</scope>
    <source>
        <strain evidence="6">CG1_02_38_46</strain>
    </source>
</reference>
<organism evidence="6 7">
    <name type="scientific">Candidatus Desantisbacteria bacterium CG1_02_38_46</name>
    <dbReference type="NCBI Taxonomy" id="1817893"/>
    <lineage>
        <taxon>Bacteria</taxon>
        <taxon>Candidatus Desantisiibacteriota</taxon>
    </lineage>
</organism>
<keyword evidence="3 4" id="KW-0443">Lipid metabolism</keyword>
<dbReference type="AlphaFoldDB" id="A0A1J4SCG5"/>
<proteinExistence type="predicted"/>
<dbReference type="InterPro" id="IPR050301">
    <property type="entry name" value="NTE"/>
</dbReference>
<dbReference type="EMBL" id="MNUO01000097">
    <property type="protein sequence ID" value="OIN96402.1"/>
    <property type="molecule type" value="Genomic_DNA"/>
</dbReference>
<keyword evidence="1 4" id="KW-0378">Hydrolase</keyword>
<sequence length="246" mass="26773">MKIGLALSGGGARGAAHLGVLNVLCRERVPIDLISGTSMGAAVAAYYASDPNLDNLVKKGQDGMAKFIPDGMFKKLPTPQFLWGVLNFFYDDLLLEKLPVPCAIAAFNLKKWKVEILKEGSVKMAVWASCAVPFVVPLPEFNGAKYMDAIMFCQVPVKPLFEMGADVVIASIVPPFPFTFKFISQKFARPPLAPRCTSESEKIVIPIFTMLPGVGGLSFRKAEFCIAKGEESARSSLSRIRNIIPQ</sequence>
<evidence type="ECO:0000256" key="4">
    <source>
        <dbReference type="PROSITE-ProRule" id="PRU01161"/>
    </source>
</evidence>
<dbReference type="Proteomes" id="UP000182278">
    <property type="component" value="Unassembled WGS sequence"/>
</dbReference>
<dbReference type="Gene3D" id="3.40.1090.10">
    <property type="entry name" value="Cytosolic phospholipase A2 catalytic domain"/>
    <property type="match status" value="2"/>
</dbReference>
<dbReference type="STRING" id="1817893.AUJ66_06370"/>
<evidence type="ECO:0000313" key="6">
    <source>
        <dbReference type="EMBL" id="OIN96402.1"/>
    </source>
</evidence>
<dbReference type="InterPro" id="IPR002641">
    <property type="entry name" value="PNPLA_dom"/>
</dbReference>
<feature type="active site" description="Proton acceptor" evidence="4">
    <location>
        <position position="148"/>
    </location>
</feature>
<evidence type="ECO:0000256" key="3">
    <source>
        <dbReference type="ARBA" id="ARBA00023098"/>
    </source>
</evidence>
<dbReference type="Pfam" id="PF01734">
    <property type="entry name" value="Patatin"/>
    <property type="match status" value="1"/>
</dbReference>
<comment type="caution">
    <text evidence="4">Lacks conserved residue(s) required for the propagation of feature annotation.</text>
</comment>
<dbReference type="InterPro" id="IPR016035">
    <property type="entry name" value="Acyl_Trfase/lysoPLipase"/>
</dbReference>
<evidence type="ECO:0000256" key="2">
    <source>
        <dbReference type="ARBA" id="ARBA00022963"/>
    </source>
</evidence>
<evidence type="ECO:0000313" key="7">
    <source>
        <dbReference type="Proteomes" id="UP000182278"/>
    </source>
</evidence>
<dbReference type="PANTHER" id="PTHR14226">
    <property type="entry name" value="NEUROPATHY TARGET ESTERASE/SWISS CHEESE D.MELANOGASTER"/>
    <property type="match status" value="1"/>
</dbReference>
<accession>A0A1J4SCG5</accession>
<dbReference type="GO" id="GO:0016787">
    <property type="term" value="F:hydrolase activity"/>
    <property type="evidence" value="ECO:0007669"/>
    <property type="project" value="UniProtKB-UniRule"/>
</dbReference>
<feature type="short sequence motif" description="GXGXXG" evidence="4">
    <location>
        <begin position="9"/>
        <end position="14"/>
    </location>
</feature>